<keyword evidence="3" id="KW-1133">Transmembrane helix</keyword>
<dbReference type="AlphaFoldDB" id="A0AAV5J041"/>
<reference evidence="4 5" key="1">
    <citation type="journal article" date="2021" name="Commun. Biol.">
        <title>The genome of Shorea leprosula (Dipterocarpaceae) highlights the ecological relevance of drought in aseasonal tropical rainforests.</title>
        <authorList>
            <person name="Ng K.K.S."/>
            <person name="Kobayashi M.J."/>
            <person name="Fawcett J.A."/>
            <person name="Hatakeyama M."/>
            <person name="Paape T."/>
            <person name="Ng C.H."/>
            <person name="Ang C.C."/>
            <person name="Tnah L.H."/>
            <person name="Lee C.T."/>
            <person name="Nishiyama T."/>
            <person name="Sese J."/>
            <person name="O'Brien M.J."/>
            <person name="Copetti D."/>
            <person name="Mohd Noor M.I."/>
            <person name="Ong R.C."/>
            <person name="Putra M."/>
            <person name="Sireger I.Z."/>
            <person name="Indrioko S."/>
            <person name="Kosugi Y."/>
            <person name="Izuno A."/>
            <person name="Isagi Y."/>
            <person name="Lee S.L."/>
            <person name="Shimizu K.K."/>
        </authorList>
    </citation>
    <scope>NUCLEOTIDE SEQUENCE [LARGE SCALE GENOMIC DNA]</scope>
    <source>
        <strain evidence="4">214</strain>
    </source>
</reference>
<keyword evidence="2" id="KW-0067">ATP-binding</keyword>
<evidence type="ECO:0000313" key="5">
    <source>
        <dbReference type="Proteomes" id="UP001054252"/>
    </source>
</evidence>
<evidence type="ECO:0000256" key="3">
    <source>
        <dbReference type="SAM" id="Phobius"/>
    </source>
</evidence>
<evidence type="ECO:0000313" key="4">
    <source>
        <dbReference type="EMBL" id="GKV03838.1"/>
    </source>
</evidence>
<dbReference type="PANTHER" id="PTHR46008:SF18">
    <property type="entry name" value="PROTEIN KINASE DOMAIN-CONTAINING PROTEIN"/>
    <property type="match status" value="1"/>
</dbReference>
<feature type="transmembrane region" description="Helical" evidence="3">
    <location>
        <begin position="134"/>
        <end position="157"/>
    </location>
</feature>
<gene>
    <name evidence="4" type="ORF">SLEP1_g16081</name>
</gene>
<dbReference type="GO" id="GO:0016301">
    <property type="term" value="F:kinase activity"/>
    <property type="evidence" value="ECO:0007669"/>
    <property type="project" value="TreeGrafter"/>
</dbReference>
<dbReference type="Gene3D" id="3.30.200.20">
    <property type="entry name" value="Phosphorylase Kinase, domain 1"/>
    <property type="match status" value="1"/>
</dbReference>
<evidence type="ECO:0000256" key="1">
    <source>
        <dbReference type="ARBA" id="ARBA00022741"/>
    </source>
</evidence>
<name>A0AAV5J041_9ROSI</name>
<dbReference type="PANTHER" id="PTHR46008">
    <property type="entry name" value="LEAF RUST 10 DISEASE-RESISTANCE LOCUS RECEPTOR-LIKE PROTEIN KINASE-LIKE 1.4"/>
    <property type="match status" value="1"/>
</dbReference>
<keyword evidence="3" id="KW-0812">Transmembrane</keyword>
<dbReference type="EMBL" id="BPVZ01000021">
    <property type="protein sequence ID" value="GKV03838.1"/>
    <property type="molecule type" value="Genomic_DNA"/>
</dbReference>
<protein>
    <submittedName>
        <fullName evidence="4">Uncharacterized protein</fullName>
    </submittedName>
</protein>
<keyword evidence="5" id="KW-1185">Reference proteome</keyword>
<organism evidence="4 5">
    <name type="scientific">Rubroshorea leprosula</name>
    <dbReference type="NCBI Taxonomy" id="152421"/>
    <lineage>
        <taxon>Eukaryota</taxon>
        <taxon>Viridiplantae</taxon>
        <taxon>Streptophyta</taxon>
        <taxon>Embryophyta</taxon>
        <taxon>Tracheophyta</taxon>
        <taxon>Spermatophyta</taxon>
        <taxon>Magnoliopsida</taxon>
        <taxon>eudicotyledons</taxon>
        <taxon>Gunneridae</taxon>
        <taxon>Pentapetalae</taxon>
        <taxon>rosids</taxon>
        <taxon>malvids</taxon>
        <taxon>Malvales</taxon>
        <taxon>Dipterocarpaceae</taxon>
        <taxon>Rubroshorea</taxon>
    </lineage>
</organism>
<comment type="caution">
    <text evidence="4">The sequence shown here is derived from an EMBL/GenBank/DDBJ whole genome shotgun (WGS) entry which is preliminary data.</text>
</comment>
<evidence type="ECO:0000256" key="2">
    <source>
        <dbReference type="ARBA" id="ARBA00022840"/>
    </source>
</evidence>
<proteinExistence type="predicted"/>
<keyword evidence="3" id="KW-0472">Membrane</keyword>
<keyword evidence="1" id="KW-0547">Nucleotide-binding</keyword>
<dbReference type="GO" id="GO:0005524">
    <property type="term" value="F:ATP binding"/>
    <property type="evidence" value="ECO:0007669"/>
    <property type="project" value="UniProtKB-KW"/>
</dbReference>
<accession>A0AAV5J041</accession>
<sequence>MKFQSGSPFRFSDASCSQLSLLRACSPLTLPNCSYCQWECKIVKNPVQLLHGCSGSTSFDQRQGCHSDVLGFLDGFLKIGIQVEWDEAQDSYFSNCTDYKTKNGVCGFNSSDPNKQFICFPPETSIPSWNPNRVAILSSIFLLTCVFLVISVGIVIFCSRKLNSQSSEEDPTTLFLHSHRSASLLPLVFTYKELESSTNKFDPKCKIGDGGFGRGFRGRRRNQWFGEEKKSIVAKDLGFEEGINSLKNKESRLAIEEEGIKFDLQPSSIAFSFLESFRFWKLSSRLEWLLETEQPAEMVQKI</sequence>
<dbReference type="Proteomes" id="UP001054252">
    <property type="component" value="Unassembled WGS sequence"/>
</dbReference>